<keyword evidence="4" id="KW-1185">Reference proteome</keyword>
<proteinExistence type="predicted"/>
<name>A0ABU9SES8_9BURK</name>
<protein>
    <submittedName>
        <fullName evidence="3">Helix-turn-helix transcriptional regulator</fullName>
    </submittedName>
</protein>
<evidence type="ECO:0000313" key="4">
    <source>
        <dbReference type="Proteomes" id="UP001390669"/>
    </source>
</evidence>
<dbReference type="InterPro" id="IPR001387">
    <property type="entry name" value="Cro/C1-type_HTH"/>
</dbReference>
<dbReference type="RefSeq" id="WP_406952843.1">
    <property type="nucleotide sequence ID" value="NZ_JAYMRW010000008.1"/>
</dbReference>
<evidence type="ECO:0000313" key="3">
    <source>
        <dbReference type="EMBL" id="MEM5449871.1"/>
    </source>
</evidence>
<sequence>MHPQQDNHIWQYGCMKAKRANEVLAANIRRLLETHPILNTQAALAKRAGIAQSSIARVISAAVHPQLDVIESIAAAFKVSIADLLTEGDASPSHGLELEKFAELPEEDKEKAASYVRYLIAENSKKHGGDAPDNGDLVRIVDLHDLSEEQLAQVMRAALRELNHNTLAINESPTEETKHRKSRGGSKP</sequence>
<evidence type="ECO:0000259" key="2">
    <source>
        <dbReference type="PROSITE" id="PS50943"/>
    </source>
</evidence>
<reference evidence="3 4" key="1">
    <citation type="submission" date="2024-01" db="EMBL/GenBank/DDBJ databases">
        <title>The diversity of rhizobia nodulating Mimosa spp. in eleven states of Brazil covering several biomes is determined by host plant, location, and edaphic factors.</title>
        <authorList>
            <person name="Rouws L."/>
            <person name="Barauna A."/>
            <person name="Beukes C."/>
            <person name="De Faria S.M."/>
            <person name="Gross E."/>
            <person name="Dos Reis Junior F.B."/>
            <person name="Simon M."/>
            <person name="Maluk M."/>
            <person name="Odee D.W."/>
            <person name="Kenicer G."/>
            <person name="Young J.P.W."/>
            <person name="Reis V.M."/>
            <person name="Zilli J."/>
            <person name="James E.K."/>
        </authorList>
    </citation>
    <scope>NUCLEOTIDE SEQUENCE [LARGE SCALE GENOMIC DNA]</scope>
    <source>
        <strain evidence="3 4">JPY164</strain>
    </source>
</reference>
<gene>
    <name evidence="3" type="ORF">VSR33_20550</name>
</gene>
<dbReference type="SUPFAM" id="SSF47413">
    <property type="entry name" value="lambda repressor-like DNA-binding domains"/>
    <property type="match status" value="1"/>
</dbReference>
<accession>A0ABU9SES8</accession>
<feature type="compositionally biased region" description="Basic residues" evidence="1">
    <location>
        <begin position="179"/>
        <end position="188"/>
    </location>
</feature>
<dbReference type="Pfam" id="PF01381">
    <property type="entry name" value="HTH_3"/>
    <property type="match status" value="1"/>
</dbReference>
<organism evidence="3 4">
    <name type="scientific">Paraburkholderia guartelaensis</name>
    <dbReference type="NCBI Taxonomy" id="2546446"/>
    <lineage>
        <taxon>Bacteria</taxon>
        <taxon>Pseudomonadati</taxon>
        <taxon>Pseudomonadota</taxon>
        <taxon>Betaproteobacteria</taxon>
        <taxon>Burkholderiales</taxon>
        <taxon>Burkholderiaceae</taxon>
        <taxon>Paraburkholderia</taxon>
    </lineage>
</organism>
<comment type="caution">
    <text evidence="3">The sequence shown here is derived from an EMBL/GenBank/DDBJ whole genome shotgun (WGS) entry which is preliminary data.</text>
</comment>
<dbReference type="EMBL" id="JAYMRW010000008">
    <property type="protein sequence ID" value="MEM5449871.1"/>
    <property type="molecule type" value="Genomic_DNA"/>
</dbReference>
<feature type="region of interest" description="Disordered" evidence="1">
    <location>
        <begin position="166"/>
        <end position="188"/>
    </location>
</feature>
<evidence type="ECO:0000256" key="1">
    <source>
        <dbReference type="SAM" id="MobiDB-lite"/>
    </source>
</evidence>
<dbReference type="Proteomes" id="UP001390669">
    <property type="component" value="Unassembled WGS sequence"/>
</dbReference>
<dbReference type="Gene3D" id="1.10.260.40">
    <property type="entry name" value="lambda repressor-like DNA-binding domains"/>
    <property type="match status" value="1"/>
</dbReference>
<dbReference type="InterPro" id="IPR010982">
    <property type="entry name" value="Lambda_DNA-bd_dom_sf"/>
</dbReference>
<dbReference type="PROSITE" id="PS50943">
    <property type="entry name" value="HTH_CROC1"/>
    <property type="match status" value="1"/>
</dbReference>
<feature type="domain" description="HTH cro/C1-type" evidence="2">
    <location>
        <begin position="40"/>
        <end position="84"/>
    </location>
</feature>
<dbReference type="CDD" id="cd00093">
    <property type="entry name" value="HTH_XRE"/>
    <property type="match status" value="1"/>
</dbReference>
<dbReference type="SMART" id="SM00530">
    <property type="entry name" value="HTH_XRE"/>
    <property type="match status" value="1"/>
</dbReference>